<dbReference type="EMBL" id="JAYXNZ010000002">
    <property type="protein sequence ID" value="MEC7057834.1"/>
    <property type="molecule type" value="Genomic_DNA"/>
</dbReference>
<proteinExistence type="predicted"/>
<gene>
    <name evidence="1" type="ORF">RFN57_36925</name>
</gene>
<reference evidence="1 2" key="1">
    <citation type="submission" date="2024-01" db="EMBL/GenBank/DDBJ databases">
        <title>Genome analysis.</title>
        <authorList>
            <person name="Zhang K."/>
        </authorList>
    </citation>
    <scope>NUCLEOTIDE SEQUENCE [LARGE SCALE GENOMIC DNA]</scope>
    <source>
        <strain evidence="1 2">CGMCC 4.1753</strain>
    </source>
</reference>
<protein>
    <submittedName>
        <fullName evidence="1">Uncharacterized protein</fullName>
    </submittedName>
</protein>
<keyword evidence="2" id="KW-1185">Reference proteome</keyword>
<dbReference type="Proteomes" id="UP001353952">
    <property type="component" value="Unassembled WGS sequence"/>
</dbReference>
<dbReference type="RefSeq" id="WP_191845120.1">
    <property type="nucleotide sequence ID" value="NZ_BMUO01000001.1"/>
</dbReference>
<accession>A0ABU6MCD7</accession>
<comment type="caution">
    <text evidence="1">The sequence shown here is derived from an EMBL/GenBank/DDBJ whole genome shotgun (WGS) entry which is preliminary data.</text>
</comment>
<organism evidence="1 2">
    <name type="scientific">Streptomyces violaceochromogenes</name>
    <dbReference type="NCBI Taxonomy" id="67377"/>
    <lineage>
        <taxon>Bacteria</taxon>
        <taxon>Bacillati</taxon>
        <taxon>Actinomycetota</taxon>
        <taxon>Actinomycetes</taxon>
        <taxon>Kitasatosporales</taxon>
        <taxon>Streptomycetaceae</taxon>
        <taxon>Streptomyces</taxon>
    </lineage>
</organism>
<evidence type="ECO:0000313" key="1">
    <source>
        <dbReference type="EMBL" id="MEC7057834.1"/>
    </source>
</evidence>
<evidence type="ECO:0000313" key="2">
    <source>
        <dbReference type="Proteomes" id="UP001353952"/>
    </source>
</evidence>
<name>A0ABU6MCD7_9ACTN</name>
<sequence length="114" mass="12233">MLALPRPVRPVLERRSGQVGSKHCLGRRLDGPDDLVGLIRGPRVGGRPFPPDGLPVIDRVPGHANAFVATSTAFRGHPVPGPRSPVPGPRLAECVVTGRRAEALVPFGFVRLRR</sequence>